<dbReference type="EMBL" id="JAGHQL010000056">
    <property type="protein sequence ID" value="KAH0542349.1"/>
    <property type="molecule type" value="Genomic_DNA"/>
</dbReference>
<dbReference type="Gene3D" id="1.10.443.10">
    <property type="entry name" value="Intergrase catalytic core"/>
    <property type="match status" value="1"/>
</dbReference>
<protein>
    <recommendedName>
        <fullName evidence="2">C2H2-type domain-containing protein</fullName>
    </recommendedName>
</protein>
<reference evidence="3" key="1">
    <citation type="submission" date="2021-03" db="EMBL/GenBank/DDBJ databases">
        <title>Comparative genomics and phylogenomic investigation of the class Geoglossomycetes provide insights into ecological specialization and systematics.</title>
        <authorList>
            <person name="Melie T."/>
            <person name="Pirro S."/>
            <person name="Miller A.N."/>
            <person name="Quandt A."/>
        </authorList>
    </citation>
    <scope>NUCLEOTIDE SEQUENCE</scope>
    <source>
        <strain evidence="3">GBOQ0MN5Z8</strain>
    </source>
</reference>
<dbReference type="OrthoDB" id="5427532at2759"/>
<accession>A0A9P8IA36</accession>
<name>A0A9P8IA36_9PEZI</name>
<dbReference type="PANTHER" id="PTHR37535:SF3">
    <property type="entry name" value="FLUG DOMAIN-CONTAINING PROTEIN"/>
    <property type="match status" value="1"/>
</dbReference>
<evidence type="ECO:0000313" key="4">
    <source>
        <dbReference type="Proteomes" id="UP000698800"/>
    </source>
</evidence>
<dbReference type="InterPro" id="IPR013762">
    <property type="entry name" value="Integrase-like_cat_sf"/>
</dbReference>
<dbReference type="PROSITE" id="PS00028">
    <property type="entry name" value="ZINC_FINGER_C2H2_1"/>
    <property type="match status" value="1"/>
</dbReference>
<dbReference type="AlphaFoldDB" id="A0A9P8IA36"/>
<gene>
    <name evidence="3" type="ORF">FGG08_003287</name>
</gene>
<evidence type="ECO:0000256" key="1">
    <source>
        <dbReference type="ARBA" id="ARBA00023172"/>
    </source>
</evidence>
<dbReference type="InterPro" id="IPR013087">
    <property type="entry name" value="Znf_C2H2_type"/>
</dbReference>
<dbReference type="GO" id="GO:0003677">
    <property type="term" value="F:DNA binding"/>
    <property type="evidence" value="ECO:0007669"/>
    <property type="project" value="InterPro"/>
</dbReference>
<feature type="domain" description="C2H2-type" evidence="2">
    <location>
        <begin position="672"/>
        <end position="695"/>
    </location>
</feature>
<dbReference type="SUPFAM" id="SSF56349">
    <property type="entry name" value="DNA breaking-rejoining enzymes"/>
    <property type="match status" value="1"/>
</dbReference>
<dbReference type="InterPro" id="IPR021842">
    <property type="entry name" value="DUF3435"/>
</dbReference>
<dbReference type="GO" id="GO:0015074">
    <property type="term" value="P:DNA integration"/>
    <property type="evidence" value="ECO:0007669"/>
    <property type="project" value="InterPro"/>
</dbReference>
<dbReference type="PANTHER" id="PTHR37535">
    <property type="entry name" value="FLUG DOMAIN PROTEIN"/>
    <property type="match status" value="1"/>
</dbReference>
<dbReference type="GO" id="GO:0006310">
    <property type="term" value="P:DNA recombination"/>
    <property type="evidence" value="ECO:0007669"/>
    <property type="project" value="UniProtKB-KW"/>
</dbReference>
<proteinExistence type="predicted"/>
<dbReference type="Proteomes" id="UP000698800">
    <property type="component" value="Unassembled WGS sequence"/>
</dbReference>
<organism evidence="3 4">
    <name type="scientific">Glutinoglossum americanum</name>
    <dbReference type="NCBI Taxonomy" id="1670608"/>
    <lineage>
        <taxon>Eukaryota</taxon>
        <taxon>Fungi</taxon>
        <taxon>Dikarya</taxon>
        <taxon>Ascomycota</taxon>
        <taxon>Pezizomycotina</taxon>
        <taxon>Geoglossomycetes</taxon>
        <taxon>Geoglossales</taxon>
        <taxon>Geoglossaceae</taxon>
        <taxon>Glutinoglossum</taxon>
    </lineage>
</organism>
<dbReference type="SMART" id="SM00355">
    <property type="entry name" value="ZnF_C2H2"/>
    <property type="match status" value="2"/>
</dbReference>
<keyword evidence="1" id="KW-0233">DNA recombination</keyword>
<keyword evidence="4" id="KW-1185">Reference proteome</keyword>
<comment type="caution">
    <text evidence="3">The sequence shown here is derived from an EMBL/GenBank/DDBJ whole genome shotgun (WGS) entry which is preliminary data.</text>
</comment>
<evidence type="ECO:0000313" key="3">
    <source>
        <dbReference type="EMBL" id="KAH0542349.1"/>
    </source>
</evidence>
<evidence type="ECO:0000259" key="2">
    <source>
        <dbReference type="PROSITE" id="PS00028"/>
    </source>
</evidence>
<dbReference type="Pfam" id="PF11917">
    <property type="entry name" value="DUF3435"/>
    <property type="match status" value="1"/>
</dbReference>
<dbReference type="InterPro" id="IPR011010">
    <property type="entry name" value="DNA_brk_join_enz"/>
</dbReference>
<sequence>MGKKGLTLEEIAKRAREKGFSDDITGIDDTQILKPITAHTERLYDRRWNIYTKTHPNVSPHDMQTAKHFVEFLACCAEGVNSDKPTVSSIRMYWRQFISAWERRTSDPISKKIKESITYYIQGHLQKKLALPATQRQPHYLTTKVFVILLKQLWQNDWYEYHHESSRVRFTAALQLCCYTSGRIGEFFESSVRPGSNLGLYYKDITFVIRWDNDRKPEIVVKILRNYAKGMTNTPLKRPMHSIYEKTDTLLVNPVLFLLAIALADNAFRDYSTLEEILAIEPPADEDLYHIEWKDDILDMPFFRTATFEGPTNKIQKSNSFSHQLVALGRRAGYEENITVHDARREALIKADDGYSIAERMKFAGHIDSSTFLNSYMAQISTVDGQASFLGQKLRGDHIEDLRGMSLRRHPQLWHSLPAKIRCDLECRSDLIALQKDIDTLTEKIVQEGSKQDRVFRQQLYDKKRRIITIELRKQQALQPRRLKSHTAHETHLEDFRRTLFSRTHHLMPERSRLASYLLLPVALRSPEGRCVLADLISLCTQDSRVAYQSSLQPKMGNCPVPKCLLRTDRTYLESRYGFAQLCFQCDKWITDEAKWDQHCQSHLDKPELLPLRCEPLVFRLALACAGYCPFCLGNPRLPASERLHQFMYKNRWLPHIGQHVRELDSDKAVKCLHPGCAISFGSVQDLLYHFEDIHGIKFTEATTKRKLYFDSEDDVSRVKKSRRASRQDKKSNDLLYKKKFKIAKVPPHLSVSPSDI</sequence>